<protein>
    <recommendedName>
        <fullName evidence="1">TadE-like domain-containing protein</fullName>
    </recommendedName>
</protein>
<dbReference type="EMBL" id="BAAAQM010000005">
    <property type="protein sequence ID" value="GAA1959298.1"/>
    <property type="molecule type" value="Genomic_DNA"/>
</dbReference>
<dbReference type="Proteomes" id="UP001499854">
    <property type="component" value="Unassembled WGS sequence"/>
</dbReference>
<evidence type="ECO:0000259" key="1">
    <source>
        <dbReference type="Pfam" id="PF07811"/>
    </source>
</evidence>
<sequence length="122" mass="12240">MRPPRDAGYATVEAALAIPSLLLLTLALAGLLAGMAAQIRCLDAARLGARAVARGEPPDAVQTAISQASPGSTTRITTTAGLIHVAVSTPVAPLAILHAFTVHAEAVEADEATTADAAPDIP</sequence>
<gene>
    <name evidence="2" type="ORF">GCM10009838_14530</name>
</gene>
<feature type="domain" description="TadE-like" evidence="1">
    <location>
        <begin position="8"/>
        <end position="50"/>
    </location>
</feature>
<accession>A0ABP5C9X9</accession>
<dbReference type="InterPro" id="IPR012495">
    <property type="entry name" value="TadE-like_dom"/>
</dbReference>
<reference evidence="3" key="1">
    <citation type="journal article" date="2019" name="Int. J. Syst. Evol. Microbiol.">
        <title>The Global Catalogue of Microorganisms (GCM) 10K type strain sequencing project: providing services to taxonomists for standard genome sequencing and annotation.</title>
        <authorList>
            <consortium name="The Broad Institute Genomics Platform"/>
            <consortium name="The Broad Institute Genome Sequencing Center for Infectious Disease"/>
            <person name="Wu L."/>
            <person name="Ma J."/>
        </authorList>
    </citation>
    <scope>NUCLEOTIDE SEQUENCE [LARGE SCALE GENOMIC DNA]</scope>
    <source>
        <strain evidence="3">JCM 16013</strain>
    </source>
</reference>
<keyword evidence="3" id="KW-1185">Reference proteome</keyword>
<organism evidence="2 3">
    <name type="scientific">Catenulispora subtropica</name>
    <dbReference type="NCBI Taxonomy" id="450798"/>
    <lineage>
        <taxon>Bacteria</taxon>
        <taxon>Bacillati</taxon>
        <taxon>Actinomycetota</taxon>
        <taxon>Actinomycetes</taxon>
        <taxon>Catenulisporales</taxon>
        <taxon>Catenulisporaceae</taxon>
        <taxon>Catenulispora</taxon>
    </lineage>
</organism>
<evidence type="ECO:0000313" key="3">
    <source>
        <dbReference type="Proteomes" id="UP001499854"/>
    </source>
</evidence>
<dbReference type="NCBIfam" id="NF041390">
    <property type="entry name" value="TadE_Rv3655c"/>
    <property type="match status" value="1"/>
</dbReference>
<name>A0ABP5C9X9_9ACTN</name>
<evidence type="ECO:0000313" key="2">
    <source>
        <dbReference type="EMBL" id="GAA1959298.1"/>
    </source>
</evidence>
<dbReference type="Pfam" id="PF07811">
    <property type="entry name" value="TadE"/>
    <property type="match status" value="1"/>
</dbReference>
<dbReference type="InterPro" id="IPR049790">
    <property type="entry name" value="Rv3655c/TadE"/>
</dbReference>
<proteinExistence type="predicted"/>
<comment type="caution">
    <text evidence="2">The sequence shown here is derived from an EMBL/GenBank/DDBJ whole genome shotgun (WGS) entry which is preliminary data.</text>
</comment>
<dbReference type="RefSeq" id="WP_344656141.1">
    <property type="nucleotide sequence ID" value="NZ_BAAAQM010000005.1"/>
</dbReference>